<evidence type="ECO:0000313" key="2">
    <source>
        <dbReference type="Proteomes" id="UP001148786"/>
    </source>
</evidence>
<name>A0A9W8TFM0_9AGAR</name>
<sequence>MCVGDTTASCTKEVDNAIVPQPGKDYRLVVVDTPGFDQDGKPDTEVLQQISTWLHKSYVLRHGAVSGADVPIPSFPQGIARGGVIYLHDISSDRNSGMTNALFILCQSFSRVQQMLFRRVALATTKWDKIDAATGSAHQEELVSHHWRQLISAGSQVFQIHSREDSWRIINSFLRTLENESKLDIEKELADLRKACFGQEAIKEKATAGRIFQLARIMEVFSRRCRSE</sequence>
<keyword evidence="2" id="KW-1185">Reference proteome</keyword>
<dbReference type="EMBL" id="JANKHO010000032">
    <property type="protein sequence ID" value="KAJ3517075.1"/>
    <property type="molecule type" value="Genomic_DNA"/>
</dbReference>
<gene>
    <name evidence="1" type="ORF">NLJ89_g729</name>
</gene>
<dbReference type="Proteomes" id="UP001148786">
    <property type="component" value="Unassembled WGS sequence"/>
</dbReference>
<protein>
    <recommendedName>
        <fullName evidence="3">G domain-containing protein</fullName>
    </recommendedName>
</protein>
<dbReference type="Gene3D" id="3.40.50.300">
    <property type="entry name" value="P-loop containing nucleotide triphosphate hydrolases"/>
    <property type="match status" value="1"/>
</dbReference>
<proteinExistence type="predicted"/>
<dbReference type="InterPro" id="IPR027417">
    <property type="entry name" value="P-loop_NTPase"/>
</dbReference>
<reference evidence="1" key="1">
    <citation type="submission" date="2022-07" db="EMBL/GenBank/DDBJ databases">
        <title>Genome Sequence of Agrocybe chaxingu.</title>
        <authorList>
            <person name="Buettner E."/>
        </authorList>
    </citation>
    <scope>NUCLEOTIDE SEQUENCE</scope>
    <source>
        <strain evidence="1">MP-N11</strain>
    </source>
</reference>
<dbReference type="SUPFAM" id="SSF52540">
    <property type="entry name" value="P-loop containing nucleoside triphosphate hydrolases"/>
    <property type="match status" value="1"/>
</dbReference>
<evidence type="ECO:0008006" key="3">
    <source>
        <dbReference type="Google" id="ProtNLM"/>
    </source>
</evidence>
<evidence type="ECO:0000313" key="1">
    <source>
        <dbReference type="EMBL" id="KAJ3517075.1"/>
    </source>
</evidence>
<comment type="caution">
    <text evidence="1">The sequence shown here is derived from an EMBL/GenBank/DDBJ whole genome shotgun (WGS) entry which is preliminary data.</text>
</comment>
<accession>A0A9W8TFM0</accession>
<dbReference type="OrthoDB" id="2916324at2759"/>
<dbReference type="AlphaFoldDB" id="A0A9W8TFM0"/>
<organism evidence="1 2">
    <name type="scientific">Agrocybe chaxingu</name>
    <dbReference type="NCBI Taxonomy" id="84603"/>
    <lineage>
        <taxon>Eukaryota</taxon>
        <taxon>Fungi</taxon>
        <taxon>Dikarya</taxon>
        <taxon>Basidiomycota</taxon>
        <taxon>Agaricomycotina</taxon>
        <taxon>Agaricomycetes</taxon>
        <taxon>Agaricomycetidae</taxon>
        <taxon>Agaricales</taxon>
        <taxon>Agaricineae</taxon>
        <taxon>Strophariaceae</taxon>
        <taxon>Agrocybe</taxon>
    </lineage>
</organism>